<keyword evidence="1" id="KW-0472">Membrane</keyword>
<name>A0ABQ5VWZ2_9RHOB</name>
<accession>A0ABQ5VWZ2</accession>
<keyword evidence="1" id="KW-0812">Transmembrane</keyword>
<sequence>MSELVELIVKDGPQIGQKISIPGDECTLGGKGSGADIELSGVPYGVKFAELKQTAGKWILIEFEPKSILLNDQHLKRRNTLKNGDFIRLPSLKKGQSYRYDLALTVPKKEKATKEKSASAISPAILIGGGAYVVLMLLVGMYFMMNAGGNATSQGQLQISQVLTALDEDLKSIDTSKDAARMEVALSNRPETFNELKTFLQAGLSEEEKTALEEDFKNQVLTVFSDAWRMEQQEKYPDAAELYGKVIAIMVDRHLKTTEIALDRLSVLQ</sequence>
<evidence type="ECO:0000256" key="1">
    <source>
        <dbReference type="SAM" id="Phobius"/>
    </source>
</evidence>
<feature type="transmembrane region" description="Helical" evidence="1">
    <location>
        <begin position="124"/>
        <end position="145"/>
    </location>
</feature>
<dbReference type="RefSeq" id="WP_284379133.1">
    <property type="nucleotide sequence ID" value="NZ_BSNN01000007.1"/>
</dbReference>
<organism evidence="2 3">
    <name type="scientific">Amylibacter marinus</name>
    <dbReference type="NCBI Taxonomy" id="1475483"/>
    <lineage>
        <taxon>Bacteria</taxon>
        <taxon>Pseudomonadati</taxon>
        <taxon>Pseudomonadota</taxon>
        <taxon>Alphaproteobacteria</taxon>
        <taxon>Rhodobacterales</taxon>
        <taxon>Paracoccaceae</taxon>
        <taxon>Amylibacter</taxon>
    </lineage>
</organism>
<evidence type="ECO:0000313" key="2">
    <source>
        <dbReference type="EMBL" id="GLQ35945.1"/>
    </source>
</evidence>
<evidence type="ECO:0008006" key="4">
    <source>
        <dbReference type="Google" id="ProtNLM"/>
    </source>
</evidence>
<proteinExistence type="predicted"/>
<dbReference type="Gene3D" id="2.60.200.20">
    <property type="match status" value="1"/>
</dbReference>
<dbReference type="CDD" id="cd00060">
    <property type="entry name" value="FHA"/>
    <property type="match status" value="1"/>
</dbReference>
<dbReference type="EMBL" id="BSNN01000007">
    <property type="protein sequence ID" value="GLQ35945.1"/>
    <property type="molecule type" value="Genomic_DNA"/>
</dbReference>
<comment type="caution">
    <text evidence="2">The sequence shown here is derived from an EMBL/GenBank/DDBJ whole genome shotgun (WGS) entry which is preliminary data.</text>
</comment>
<evidence type="ECO:0000313" key="3">
    <source>
        <dbReference type="Proteomes" id="UP001156694"/>
    </source>
</evidence>
<dbReference type="Proteomes" id="UP001156694">
    <property type="component" value="Unassembled WGS sequence"/>
</dbReference>
<gene>
    <name evidence="2" type="ORF">GCM10007939_22290</name>
</gene>
<reference evidence="3" key="1">
    <citation type="journal article" date="2019" name="Int. J. Syst. Evol. Microbiol.">
        <title>The Global Catalogue of Microorganisms (GCM) 10K type strain sequencing project: providing services to taxonomists for standard genome sequencing and annotation.</title>
        <authorList>
            <consortium name="The Broad Institute Genomics Platform"/>
            <consortium name="The Broad Institute Genome Sequencing Center for Infectious Disease"/>
            <person name="Wu L."/>
            <person name="Ma J."/>
        </authorList>
    </citation>
    <scope>NUCLEOTIDE SEQUENCE [LARGE SCALE GENOMIC DNA]</scope>
    <source>
        <strain evidence="3">NBRC 110140</strain>
    </source>
</reference>
<keyword evidence="3" id="KW-1185">Reference proteome</keyword>
<protein>
    <recommendedName>
        <fullName evidence="4">FHA domain-containing protein</fullName>
    </recommendedName>
</protein>
<keyword evidence="1" id="KW-1133">Transmembrane helix</keyword>